<evidence type="ECO:0008006" key="3">
    <source>
        <dbReference type="Google" id="ProtNLM"/>
    </source>
</evidence>
<dbReference type="AlphaFoldDB" id="I3Z932"/>
<protein>
    <recommendedName>
        <fullName evidence="3">6-bladed beta-propeller</fullName>
    </recommendedName>
</protein>
<sequence length="386" mass="44394">MFKFDMQVLGLRINKGGKWFFITLFYCLLALGTSCSSPRENAHREFRLVTSPETLNLSGYFKNISIQTLISENPIGTVDKVLLTESNILISDFHIMKSLKVFDKKGDLQASRDDIGEGPLGLSEITDFGVYLDTVYVLDAHRRKIMRFTLGLEPLDEFYVPIPCSNFVINKEGIFILRQGSEANSGRIVQFSHEMKMIHSVLPMEEANTTLVISDPNLFTEINDSVFVFSHPFYPNLWICKNGGIEKIELNFKGEFLDVNILSKKHPLDGLKFVNEFDGFYNLTNGTRLSDSEILFSIRYRKKNGYLLVNLKTREMTFIENIKNDLGKVPSAIQFSGNSSREAWYWMDQNDIQKFYNINSRKIPGSDRIQMSDDKESKIIFHLEYK</sequence>
<gene>
    <name evidence="1" type="ordered locus">Belba_3240</name>
</gene>
<name>I3Z932_BELBD</name>
<dbReference type="KEGG" id="bbd:Belba_3240"/>
<evidence type="ECO:0000313" key="2">
    <source>
        <dbReference type="Proteomes" id="UP000006050"/>
    </source>
</evidence>
<dbReference type="EMBL" id="CP003281">
    <property type="protein sequence ID" value="AFL85750.1"/>
    <property type="molecule type" value="Genomic_DNA"/>
</dbReference>
<accession>I3Z932</accession>
<evidence type="ECO:0000313" key="1">
    <source>
        <dbReference type="EMBL" id="AFL85750.1"/>
    </source>
</evidence>
<dbReference type="HOGENOM" id="CLU_715085_0_0_10"/>
<proteinExistence type="predicted"/>
<organism evidence="1 2">
    <name type="scientific">Belliella baltica (strain DSM 15883 / CIP 108006 / LMG 21964 / BA134)</name>
    <dbReference type="NCBI Taxonomy" id="866536"/>
    <lineage>
        <taxon>Bacteria</taxon>
        <taxon>Pseudomonadati</taxon>
        <taxon>Bacteroidota</taxon>
        <taxon>Cytophagia</taxon>
        <taxon>Cytophagales</taxon>
        <taxon>Cyclobacteriaceae</taxon>
        <taxon>Belliella</taxon>
    </lineage>
</organism>
<reference evidence="2" key="1">
    <citation type="submission" date="2012-06" db="EMBL/GenBank/DDBJ databases">
        <title>The complete genome of Belliella baltica DSM 15883.</title>
        <authorList>
            <person name="Lucas S."/>
            <person name="Copeland A."/>
            <person name="Lapidus A."/>
            <person name="Goodwin L."/>
            <person name="Pitluck S."/>
            <person name="Peters L."/>
            <person name="Mikhailova N."/>
            <person name="Davenport K."/>
            <person name="Kyrpides N."/>
            <person name="Mavromatis K."/>
            <person name="Pagani I."/>
            <person name="Ivanova N."/>
            <person name="Ovchinnikova G."/>
            <person name="Zeytun A."/>
            <person name="Detter J.C."/>
            <person name="Han C."/>
            <person name="Land M."/>
            <person name="Hauser L."/>
            <person name="Markowitz V."/>
            <person name="Cheng J.-F."/>
            <person name="Hugenholtz P."/>
            <person name="Woyke T."/>
            <person name="Wu D."/>
            <person name="Tindall B."/>
            <person name="Pomrenke H."/>
            <person name="Brambilla E."/>
            <person name="Klenk H.-P."/>
            <person name="Eisen J.A."/>
        </authorList>
    </citation>
    <scope>NUCLEOTIDE SEQUENCE [LARGE SCALE GENOMIC DNA]</scope>
    <source>
        <strain evidence="2">DSM 15883 / CIP 108006 / LMG 21964 / BA134</strain>
    </source>
</reference>
<dbReference type="PROSITE" id="PS51257">
    <property type="entry name" value="PROKAR_LIPOPROTEIN"/>
    <property type="match status" value="1"/>
</dbReference>
<dbReference type="Proteomes" id="UP000006050">
    <property type="component" value="Chromosome"/>
</dbReference>
<keyword evidence="2" id="KW-1185">Reference proteome</keyword>
<dbReference type="STRING" id="866536.Belba_3240"/>